<dbReference type="GeneID" id="30156481"/>
<proteinExistence type="predicted"/>
<dbReference type="EMBL" id="AWGJ01000008">
    <property type="protein sequence ID" value="ODN76505.1"/>
    <property type="molecule type" value="Genomic_DNA"/>
</dbReference>
<comment type="caution">
    <text evidence="1">The sequence shown here is derived from an EMBL/GenBank/DDBJ whole genome shotgun (WGS) entry which is preliminary data.</text>
</comment>
<gene>
    <name evidence="1" type="ORF">L202_05172</name>
</gene>
<name>A0A1E3HK54_9TREE</name>
<keyword evidence="2" id="KW-1185">Reference proteome</keyword>
<protein>
    <submittedName>
        <fullName evidence="1">Uncharacterized protein</fullName>
    </submittedName>
</protein>
<dbReference type="OrthoDB" id="10301958at2759"/>
<dbReference type="AlphaFoldDB" id="A0A1E3HK54"/>
<reference evidence="1 2" key="1">
    <citation type="submission" date="2016-06" db="EMBL/GenBank/DDBJ databases">
        <title>Evolution of pathogenesis and genome organization in the Tremellales.</title>
        <authorList>
            <person name="Cuomo C."/>
            <person name="Litvintseva A."/>
            <person name="Heitman J."/>
            <person name="Chen Y."/>
            <person name="Sun S."/>
            <person name="Springer D."/>
            <person name="Dromer F."/>
            <person name="Young S."/>
            <person name="Zeng Q."/>
            <person name="Chapman S."/>
            <person name="Gujja S."/>
            <person name="Saif S."/>
            <person name="Birren B."/>
        </authorList>
    </citation>
    <scope>NUCLEOTIDE SEQUENCE [LARGE SCALE GENOMIC DNA]</scope>
    <source>
        <strain evidence="1 2">CBS 6039</strain>
    </source>
</reference>
<organism evidence="1 2">
    <name type="scientific">Cryptococcus amylolentus CBS 6039</name>
    <dbReference type="NCBI Taxonomy" id="1295533"/>
    <lineage>
        <taxon>Eukaryota</taxon>
        <taxon>Fungi</taxon>
        <taxon>Dikarya</taxon>
        <taxon>Basidiomycota</taxon>
        <taxon>Agaricomycotina</taxon>
        <taxon>Tremellomycetes</taxon>
        <taxon>Tremellales</taxon>
        <taxon>Cryptococcaceae</taxon>
        <taxon>Cryptococcus</taxon>
    </lineage>
</organism>
<dbReference type="RefSeq" id="XP_018991879.1">
    <property type="nucleotide sequence ID" value="XM_019139388.1"/>
</dbReference>
<accession>A0A1E3HK54</accession>
<sequence>MAGKGIRSHPPLPNDVVLVILEHIVLDTTASPSHLANLSLVSRSFHKTATPLLYKNSTLSKRNCFKFFRSIFSLDEIDRAYREKWWEGWLGDKELTAARRLAMLRYVQNIHLADLEAVIMCGTPLGILRLHRLQAKSKKLPMPPTDDSCANRLFHSRAPTNIHLSSNLLTSLSRAELSEDDRDCFLKILDMLRGSSGILSVQQPKRRPIGMAAAIRNYLEPLCRLVEPQMLVLDDVQGADLSAVLSVSQRGVAIRFRDSRDRRSMGQSSETVAFLSRHRTLTREPLYCLVYNFSDDGSFKHPEEAQDWILMLASEEAPSRSYDERGVRLKIVMEGAQSNISVERMGDELKNFMESV</sequence>
<evidence type="ECO:0000313" key="2">
    <source>
        <dbReference type="Proteomes" id="UP000094065"/>
    </source>
</evidence>
<evidence type="ECO:0000313" key="1">
    <source>
        <dbReference type="EMBL" id="ODN76505.1"/>
    </source>
</evidence>
<dbReference type="Proteomes" id="UP000094065">
    <property type="component" value="Unassembled WGS sequence"/>
</dbReference>